<dbReference type="CDD" id="cd06225">
    <property type="entry name" value="HAMP"/>
    <property type="match status" value="1"/>
</dbReference>
<organism evidence="8">
    <name type="scientific">Caldicellulosiruptor owensensis</name>
    <dbReference type="NCBI Taxonomy" id="55205"/>
    <lineage>
        <taxon>Bacteria</taxon>
        <taxon>Bacillati</taxon>
        <taxon>Bacillota</taxon>
        <taxon>Bacillota incertae sedis</taxon>
        <taxon>Caldicellulosiruptorales</taxon>
        <taxon>Caldicellulosiruptoraceae</taxon>
        <taxon>Caldicellulosiruptor</taxon>
    </lineage>
</organism>
<keyword evidence="3" id="KW-0807">Transducer</keyword>
<dbReference type="InterPro" id="IPR004089">
    <property type="entry name" value="MCPsignal_dom"/>
</dbReference>
<evidence type="ECO:0000256" key="1">
    <source>
        <dbReference type="ARBA" id="ARBA00022500"/>
    </source>
</evidence>
<dbReference type="InterPro" id="IPR003660">
    <property type="entry name" value="HAMP_dom"/>
</dbReference>
<dbReference type="PANTHER" id="PTHR43531">
    <property type="entry name" value="PROTEIN ICFG"/>
    <property type="match status" value="1"/>
</dbReference>
<dbReference type="AlphaFoldDB" id="A0A7C5V3I2"/>
<reference evidence="8" key="1">
    <citation type="journal article" date="2020" name="mSystems">
        <title>Genome- and Community-Level Interaction Insights into Carbon Utilization and Element Cycling Functions of Hydrothermarchaeota in Hydrothermal Sediment.</title>
        <authorList>
            <person name="Zhou Z."/>
            <person name="Liu Y."/>
            <person name="Xu W."/>
            <person name="Pan J."/>
            <person name="Luo Z.H."/>
            <person name="Li M."/>
        </authorList>
    </citation>
    <scope>NUCLEOTIDE SEQUENCE [LARGE SCALE GENOMIC DNA]</scope>
    <source>
        <strain evidence="8">SpSt-102</strain>
    </source>
</reference>
<feature type="coiled-coil region" evidence="4">
    <location>
        <begin position="579"/>
        <end position="606"/>
    </location>
</feature>
<feature type="transmembrane region" description="Helical" evidence="5">
    <location>
        <begin position="20"/>
        <end position="43"/>
    </location>
</feature>
<dbReference type="GO" id="GO:0007165">
    <property type="term" value="P:signal transduction"/>
    <property type="evidence" value="ECO:0007669"/>
    <property type="project" value="UniProtKB-KW"/>
</dbReference>
<dbReference type="Gene3D" id="3.30.450.20">
    <property type="entry name" value="PAS domain"/>
    <property type="match status" value="1"/>
</dbReference>
<dbReference type="PROSITE" id="PS50111">
    <property type="entry name" value="CHEMOTAXIS_TRANSDUC_2"/>
    <property type="match status" value="1"/>
</dbReference>
<dbReference type="SMART" id="SM00304">
    <property type="entry name" value="HAMP"/>
    <property type="match status" value="1"/>
</dbReference>
<proteinExistence type="inferred from homology"/>
<dbReference type="PROSITE" id="PS50885">
    <property type="entry name" value="HAMP"/>
    <property type="match status" value="1"/>
</dbReference>
<comment type="similarity">
    <text evidence="2">Belongs to the methyl-accepting chemotaxis (MCP) protein family.</text>
</comment>
<keyword evidence="5" id="KW-0812">Transmembrane</keyword>
<dbReference type="Gene3D" id="6.10.340.10">
    <property type="match status" value="1"/>
</dbReference>
<comment type="caution">
    <text evidence="8">The sequence shown here is derived from an EMBL/GenBank/DDBJ whole genome shotgun (WGS) entry which is preliminary data.</text>
</comment>
<dbReference type="Pfam" id="PF00672">
    <property type="entry name" value="HAMP"/>
    <property type="match status" value="1"/>
</dbReference>
<evidence type="ECO:0000313" key="8">
    <source>
        <dbReference type="EMBL" id="HHS02709.1"/>
    </source>
</evidence>
<dbReference type="EMBL" id="DRUZ01000108">
    <property type="protein sequence ID" value="HHS02709.1"/>
    <property type="molecule type" value="Genomic_DNA"/>
</dbReference>
<dbReference type="GO" id="GO:0004888">
    <property type="term" value="F:transmembrane signaling receptor activity"/>
    <property type="evidence" value="ECO:0007669"/>
    <property type="project" value="TreeGrafter"/>
</dbReference>
<dbReference type="GO" id="GO:0005886">
    <property type="term" value="C:plasma membrane"/>
    <property type="evidence" value="ECO:0007669"/>
    <property type="project" value="TreeGrafter"/>
</dbReference>
<keyword evidence="1" id="KW-0145">Chemotaxis</keyword>
<sequence>MTFVKELFKKIFNGSLKTRIMSWFIIISLIPLAIFLVFSISLIQKDAEKEIKTRLKSAKNIALQEIERLCKLSQDYSILISTNPQLREAVAKKDHLRVVQIISPLASELSIQQIIVTDEKGILIGRSDILSKYGDNLRDNYLVRCGLARLKYTLIQSQDDTVYIRSVSDIVTNMSANNMKVIGTIIVGYKLDKKFVENLKQLTKMEVAVYSSESNTAVSSSNIKNLIDSKKLQMMFTGQYEHIAGSTPGGNYHYILLPVRKSEKTDAAGVLALVSKNGIALSFIKAAMKFSVLLFIGTLIIVVIVSLFISSRITRPIVSLAESAKKVASGSFDVQIEVNGKSNDEVSILTKEFVRMVNNINSYTTNIEETLNTTRQYINRLDAIASDSVKTNQITSEQIKEITALAENQKAVFEETVQMVSELEDQIQKMFEIFKVIQNEVSAIYQTTSKEQESIKMLIDYMYNANSAINEVATDLKKAIKDFEGIARMSQNISNLAERIKIIALNASIEAAKRNIPSFEVIASEISRLSQSANTLAKTSLDTIEEGLSAFEKTRYKLENTLSIVEAGTKVAKRSSESLSRIEATNQQIKTKIENVINKVASQQEKIFTINDVLKKQTHTVSQYFKTLISIRDIFQNQKKSVDKLIDQFSDVYEGIMKLASITMGPEKN</sequence>
<evidence type="ECO:0000259" key="7">
    <source>
        <dbReference type="PROSITE" id="PS50885"/>
    </source>
</evidence>
<dbReference type="Gene3D" id="1.10.287.950">
    <property type="entry name" value="Methyl-accepting chemotaxis protein"/>
    <property type="match status" value="1"/>
</dbReference>
<name>A0A7C5V3I2_9FIRM</name>
<feature type="domain" description="Methyl-accepting transducer" evidence="6">
    <location>
        <begin position="384"/>
        <end position="604"/>
    </location>
</feature>
<gene>
    <name evidence="8" type="ORF">ENL71_09620</name>
</gene>
<evidence type="ECO:0000256" key="3">
    <source>
        <dbReference type="PROSITE-ProRule" id="PRU00284"/>
    </source>
</evidence>
<feature type="transmembrane region" description="Helical" evidence="5">
    <location>
        <begin position="290"/>
        <end position="309"/>
    </location>
</feature>
<evidence type="ECO:0000256" key="5">
    <source>
        <dbReference type="SAM" id="Phobius"/>
    </source>
</evidence>
<protein>
    <submittedName>
        <fullName evidence="8">Methyl-accepting chemotaxis protein</fullName>
    </submittedName>
</protein>
<evidence type="ECO:0000256" key="2">
    <source>
        <dbReference type="ARBA" id="ARBA00029447"/>
    </source>
</evidence>
<dbReference type="InterPro" id="IPR051310">
    <property type="entry name" value="MCP_chemotaxis"/>
</dbReference>
<evidence type="ECO:0000256" key="4">
    <source>
        <dbReference type="SAM" id="Coils"/>
    </source>
</evidence>
<dbReference type="SUPFAM" id="SSF58104">
    <property type="entry name" value="Methyl-accepting chemotaxis protein (MCP) signaling domain"/>
    <property type="match status" value="1"/>
</dbReference>
<keyword evidence="5" id="KW-1133">Transmembrane helix</keyword>
<accession>A0A7C5V3I2</accession>
<dbReference type="SUPFAM" id="SSF103190">
    <property type="entry name" value="Sensory domain-like"/>
    <property type="match status" value="1"/>
</dbReference>
<dbReference type="InterPro" id="IPR029151">
    <property type="entry name" value="Sensor-like_sf"/>
</dbReference>
<feature type="domain" description="HAMP" evidence="7">
    <location>
        <begin position="311"/>
        <end position="365"/>
    </location>
</feature>
<dbReference type="PANTHER" id="PTHR43531:SF11">
    <property type="entry name" value="METHYL-ACCEPTING CHEMOTAXIS PROTEIN 3"/>
    <property type="match status" value="1"/>
</dbReference>
<keyword evidence="4" id="KW-0175">Coiled coil</keyword>
<dbReference type="GO" id="GO:0006935">
    <property type="term" value="P:chemotaxis"/>
    <property type="evidence" value="ECO:0007669"/>
    <property type="project" value="UniProtKB-KW"/>
</dbReference>
<keyword evidence="5" id="KW-0472">Membrane</keyword>
<evidence type="ECO:0000259" key="6">
    <source>
        <dbReference type="PROSITE" id="PS50111"/>
    </source>
</evidence>
<dbReference type="Pfam" id="PF00015">
    <property type="entry name" value="MCPsignal"/>
    <property type="match status" value="1"/>
</dbReference>